<proteinExistence type="predicted"/>
<dbReference type="InterPro" id="IPR008042">
    <property type="entry name" value="Retrotrans_Pao"/>
</dbReference>
<evidence type="ECO:0000313" key="2">
    <source>
        <dbReference type="EMBL" id="KAJ8938647.1"/>
    </source>
</evidence>
<organism evidence="2 3">
    <name type="scientific">Rhamnusium bicolor</name>
    <dbReference type="NCBI Taxonomy" id="1586634"/>
    <lineage>
        <taxon>Eukaryota</taxon>
        <taxon>Metazoa</taxon>
        <taxon>Ecdysozoa</taxon>
        <taxon>Arthropoda</taxon>
        <taxon>Hexapoda</taxon>
        <taxon>Insecta</taxon>
        <taxon>Pterygota</taxon>
        <taxon>Neoptera</taxon>
        <taxon>Endopterygota</taxon>
        <taxon>Coleoptera</taxon>
        <taxon>Polyphaga</taxon>
        <taxon>Cucujiformia</taxon>
        <taxon>Chrysomeloidea</taxon>
        <taxon>Cerambycidae</taxon>
        <taxon>Lepturinae</taxon>
        <taxon>Rhagiini</taxon>
        <taxon>Rhamnusium</taxon>
    </lineage>
</organism>
<accession>A0AAV8XJC1</accession>
<dbReference type="Pfam" id="PF18701">
    <property type="entry name" value="DUF5641"/>
    <property type="match status" value="1"/>
</dbReference>
<dbReference type="Proteomes" id="UP001162156">
    <property type="component" value="Unassembled WGS sequence"/>
</dbReference>
<protein>
    <recommendedName>
        <fullName evidence="1">DUF5641 domain-containing protein</fullName>
    </recommendedName>
</protein>
<evidence type="ECO:0000259" key="1">
    <source>
        <dbReference type="Pfam" id="PF18701"/>
    </source>
</evidence>
<evidence type="ECO:0000313" key="3">
    <source>
        <dbReference type="Proteomes" id="UP001162156"/>
    </source>
</evidence>
<name>A0AAV8XJC1_9CUCU</name>
<dbReference type="EMBL" id="JANEYF010003168">
    <property type="protein sequence ID" value="KAJ8938647.1"/>
    <property type="molecule type" value="Genomic_DNA"/>
</dbReference>
<dbReference type="PANTHER" id="PTHR47331:SF4">
    <property type="entry name" value="PEPTIDASE S1 DOMAIN-CONTAINING PROTEIN"/>
    <property type="match status" value="1"/>
</dbReference>
<dbReference type="InterPro" id="IPR040676">
    <property type="entry name" value="DUF5641"/>
</dbReference>
<dbReference type="Pfam" id="PF05380">
    <property type="entry name" value="Peptidase_A17"/>
    <property type="match status" value="1"/>
</dbReference>
<dbReference type="PANTHER" id="PTHR47331">
    <property type="entry name" value="PHD-TYPE DOMAIN-CONTAINING PROTEIN"/>
    <property type="match status" value="1"/>
</dbReference>
<comment type="caution">
    <text evidence="2">The sequence shown here is derived from an EMBL/GenBank/DDBJ whole genome shotgun (WGS) entry which is preliminary data.</text>
</comment>
<feature type="domain" description="DUF5641" evidence="1">
    <location>
        <begin position="535"/>
        <end position="628"/>
    </location>
</feature>
<reference evidence="2" key="1">
    <citation type="journal article" date="2023" name="Insect Mol. Biol.">
        <title>Genome sequencing provides insights into the evolution of gene families encoding plant cell wall-degrading enzymes in longhorned beetles.</title>
        <authorList>
            <person name="Shin N.R."/>
            <person name="Okamura Y."/>
            <person name="Kirsch R."/>
            <person name="Pauchet Y."/>
        </authorList>
    </citation>
    <scope>NUCLEOTIDE SEQUENCE</scope>
    <source>
        <strain evidence="2">RBIC_L_NR</strain>
    </source>
</reference>
<dbReference type="AlphaFoldDB" id="A0AAV8XJC1"/>
<keyword evidence="3" id="KW-1185">Reference proteome</keyword>
<sequence length="632" mass="72808">MWELEDFTPPVPTSEDSICENYFVENVSRNSFGRYEVALPFKADPTHLGDSFALSQTRLPDIKNAVTIHTQLVKLFENGGFQMVKWMSNSNELLSQIPDVLQLNTPIAFDKESLKVLGLEWNPSSDNFSFKIFVSISPCTKRNMLSLVARIFDPLGFLAPISLFIKLLIKKLWKLKFDWDKEATKEMFYLWMKFQEELTLLNSLQIPRHLLVFENSTVDIVGFADASSSAYAAVIYIRSTDITGHVSVNFLCAQSKVAPMSKVTLPRLELSAAVLLSKGLSPASLINHPCWFSGPQWLLLNPSQWPIKSFSNNEFTISEEENLVYLVVKPTISPLYILIEYFSSWTKLLHSTIYVLKFLKILPRNNTIRKFDLDQAEYTLIRAVQQRHFHSEYKRLSENKPLKSNFLRKLNPFIKDHVIRVGGRLSNANVAFDHKHPILLPKSDPFVNLLIDYNHKKYCHTGTHLLQSLLQQNYWIIAARGIIRQRIWKCNHCFRLNPKPNYPIMSDLPSERVNQAKAFLSTAEDLLTESPNRLNRYKLLDSVVQHYWKHWHIEYLSTLQARQKWNTPTNPAKIGMIVVIIQNNIPPLQWPLAIIEKLYPGKDGISRVALVRTKNSSYTRPVAKLCPLPNQS</sequence>
<gene>
    <name evidence="2" type="ORF">NQ314_011386</name>
</gene>